<dbReference type="AlphaFoldDB" id="H0E2L6"/>
<dbReference type="GO" id="GO:0008757">
    <property type="term" value="F:S-adenosylmethionine-dependent methyltransferase activity"/>
    <property type="evidence" value="ECO:0007669"/>
    <property type="project" value="InterPro"/>
</dbReference>
<accession>H0E2L6</accession>
<evidence type="ECO:0000313" key="1">
    <source>
        <dbReference type="EMBL" id="EHN12090.1"/>
    </source>
</evidence>
<protein>
    <submittedName>
        <fullName evidence="1">Uncharacterized protein</fullName>
    </submittedName>
</protein>
<dbReference type="InterPro" id="IPR029063">
    <property type="entry name" value="SAM-dependent_MTases_sf"/>
</dbReference>
<dbReference type="CDD" id="cd02440">
    <property type="entry name" value="AdoMet_MTases"/>
    <property type="match status" value="1"/>
</dbReference>
<dbReference type="OrthoDB" id="3366024at2"/>
<sequence length="203" mass="22234">MLFPALRHRLSRAVPPREQLIARHVEGRSFLDVGCMWSIDGALSFAAEDAGASRVTGIDIMPPTPAYEAEHARRGSSMRFVAGDLHDPETLAEAGVHDVVWCSGVLYHAPHPLLTLERLKAFAGQTLILATETLPLRGNQCVFAPEPGAHPTHSEPFDPDAGYVNWYWGISPGALRAMLTATGLELVEEHRTVYHTTVVARPR</sequence>
<keyword evidence="2" id="KW-1185">Reference proteome</keyword>
<evidence type="ECO:0000313" key="2">
    <source>
        <dbReference type="Proteomes" id="UP000005143"/>
    </source>
</evidence>
<dbReference type="EMBL" id="AGUD01000047">
    <property type="protein sequence ID" value="EHN12090.1"/>
    <property type="molecule type" value="Genomic_DNA"/>
</dbReference>
<name>H0E2L6_9ACTN</name>
<dbReference type="SUPFAM" id="SSF53335">
    <property type="entry name" value="S-adenosyl-L-methionine-dependent methyltransferases"/>
    <property type="match status" value="1"/>
</dbReference>
<dbReference type="Proteomes" id="UP000005143">
    <property type="component" value="Unassembled WGS sequence"/>
</dbReference>
<reference evidence="1 2" key="1">
    <citation type="journal article" date="2013" name="Biodegradation">
        <title>Quantitative proteomic analysis of ibuprofen-degrading Patulibacter sp. strain I11.</title>
        <authorList>
            <person name="Almeida B."/>
            <person name="Kjeldal H."/>
            <person name="Lolas I."/>
            <person name="Knudsen A.D."/>
            <person name="Carvalho G."/>
            <person name="Nielsen K.L."/>
            <person name="Barreto Crespo M.T."/>
            <person name="Stensballe A."/>
            <person name="Nielsen J.L."/>
        </authorList>
    </citation>
    <scope>NUCLEOTIDE SEQUENCE [LARGE SCALE GENOMIC DNA]</scope>
    <source>
        <strain evidence="1 2">I11</strain>
    </source>
</reference>
<gene>
    <name evidence="1" type="ORF">PAI11_10290</name>
</gene>
<dbReference type="Gene3D" id="3.40.50.150">
    <property type="entry name" value="Vaccinia Virus protein VP39"/>
    <property type="match status" value="1"/>
</dbReference>
<proteinExistence type="predicted"/>
<organism evidence="1 2">
    <name type="scientific">Patulibacter medicamentivorans</name>
    <dbReference type="NCBI Taxonomy" id="1097667"/>
    <lineage>
        <taxon>Bacteria</taxon>
        <taxon>Bacillati</taxon>
        <taxon>Actinomycetota</taxon>
        <taxon>Thermoleophilia</taxon>
        <taxon>Solirubrobacterales</taxon>
        <taxon>Patulibacteraceae</taxon>
        <taxon>Patulibacter</taxon>
    </lineage>
</organism>
<comment type="caution">
    <text evidence="1">The sequence shown here is derived from an EMBL/GenBank/DDBJ whole genome shotgun (WGS) entry which is preliminary data.</text>
</comment>
<dbReference type="Pfam" id="PF13489">
    <property type="entry name" value="Methyltransf_23"/>
    <property type="match status" value="1"/>
</dbReference>
<dbReference type="RefSeq" id="WP_007571663.1">
    <property type="nucleotide sequence ID" value="NZ_AGUD01000047.1"/>
</dbReference>